<dbReference type="SUPFAM" id="SSF54427">
    <property type="entry name" value="NTF2-like"/>
    <property type="match status" value="1"/>
</dbReference>
<name>A0AAV7AR87_ENGPU</name>
<evidence type="ECO:0000313" key="7">
    <source>
        <dbReference type="EMBL" id="KAG8563290.1"/>
    </source>
</evidence>
<protein>
    <recommendedName>
        <fullName evidence="4 5">Nuclear transport factor 2</fullName>
        <shortName evidence="5">NTF-2</shortName>
    </recommendedName>
</protein>
<dbReference type="AlphaFoldDB" id="A0AAV7AR87"/>
<keyword evidence="2 5" id="KW-0963">Cytoplasm</keyword>
<dbReference type="PROSITE" id="PS50177">
    <property type="entry name" value="NTF2_DOMAIN"/>
    <property type="match status" value="1"/>
</dbReference>
<dbReference type="GO" id="GO:0005737">
    <property type="term" value="C:cytoplasm"/>
    <property type="evidence" value="ECO:0007669"/>
    <property type="project" value="UniProtKB-SubCell"/>
</dbReference>
<dbReference type="Pfam" id="PF02136">
    <property type="entry name" value="NTF2"/>
    <property type="match status" value="1"/>
</dbReference>
<dbReference type="FunFam" id="3.10.450.50:FF:000007">
    <property type="entry name" value="Nuclear transport factor 2"/>
    <property type="match status" value="1"/>
</dbReference>
<dbReference type="GO" id="GO:0006606">
    <property type="term" value="P:protein import into nucleus"/>
    <property type="evidence" value="ECO:0007669"/>
    <property type="project" value="UniProtKB-ARBA"/>
</dbReference>
<dbReference type="GO" id="GO:0005634">
    <property type="term" value="C:nucleus"/>
    <property type="evidence" value="ECO:0007669"/>
    <property type="project" value="UniProtKB-SubCell"/>
</dbReference>
<sequence length="126" mass="14487">MDDKQIWEQIGCSFVQHYYQLFDTDRTQLKAIYTDASCLTWEGQQYQGKDAIIEKLSALPFQKIAHSITSQDHQPTPDNCIISMVVGQLKADDDQILGFQQIFLLKCFNGAWVCTNEVFRLALHNI</sequence>
<evidence type="ECO:0000259" key="6">
    <source>
        <dbReference type="PROSITE" id="PS50177"/>
    </source>
</evidence>
<dbReference type="Gene3D" id="3.10.450.50">
    <property type="match status" value="1"/>
</dbReference>
<dbReference type="Proteomes" id="UP000824782">
    <property type="component" value="Unassembled WGS sequence"/>
</dbReference>
<dbReference type="PANTHER" id="PTHR12612">
    <property type="entry name" value="NUCLEAR TRANSPORT FACTOR 2"/>
    <property type="match status" value="1"/>
</dbReference>
<evidence type="ECO:0000256" key="1">
    <source>
        <dbReference type="ARBA" id="ARBA00022448"/>
    </source>
</evidence>
<evidence type="ECO:0000256" key="4">
    <source>
        <dbReference type="ARBA" id="ARBA00026247"/>
    </source>
</evidence>
<gene>
    <name evidence="7" type="ORF">GDO81_016005</name>
</gene>
<dbReference type="CDD" id="cd00780">
    <property type="entry name" value="NTF2"/>
    <property type="match status" value="1"/>
</dbReference>
<dbReference type="GO" id="GO:0051028">
    <property type="term" value="P:mRNA transport"/>
    <property type="evidence" value="ECO:0007669"/>
    <property type="project" value="UniProtKB-UniRule"/>
</dbReference>
<accession>A0AAV7AR87</accession>
<comment type="subcellular location">
    <subcellularLocation>
        <location evidence="5">Cytoplasm</location>
    </subcellularLocation>
    <subcellularLocation>
        <location evidence="5">Nucleus</location>
    </subcellularLocation>
</comment>
<evidence type="ECO:0000313" key="8">
    <source>
        <dbReference type="Proteomes" id="UP000824782"/>
    </source>
</evidence>
<comment type="caution">
    <text evidence="7">The sequence shown here is derived from an EMBL/GenBank/DDBJ whole genome shotgun (WGS) entry which is preliminary data.</text>
</comment>
<organism evidence="7 8">
    <name type="scientific">Engystomops pustulosus</name>
    <name type="common">Tungara frog</name>
    <name type="synonym">Physalaemus pustulosus</name>
    <dbReference type="NCBI Taxonomy" id="76066"/>
    <lineage>
        <taxon>Eukaryota</taxon>
        <taxon>Metazoa</taxon>
        <taxon>Chordata</taxon>
        <taxon>Craniata</taxon>
        <taxon>Vertebrata</taxon>
        <taxon>Euteleostomi</taxon>
        <taxon>Amphibia</taxon>
        <taxon>Batrachia</taxon>
        <taxon>Anura</taxon>
        <taxon>Neobatrachia</taxon>
        <taxon>Hyloidea</taxon>
        <taxon>Leptodactylidae</taxon>
        <taxon>Leiuperinae</taxon>
        <taxon>Engystomops</taxon>
    </lineage>
</organism>
<dbReference type="InterPro" id="IPR045875">
    <property type="entry name" value="NTF2"/>
</dbReference>
<evidence type="ECO:0000256" key="3">
    <source>
        <dbReference type="ARBA" id="ARBA00022927"/>
    </source>
</evidence>
<feature type="domain" description="NTF2" evidence="6">
    <location>
        <begin position="10"/>
        <end position="121"/>
    </location>
</feature>
<evidence type="ECO:0000256" key="2">
    <source>
        <dbReference type="ARBA" id="ARBA00022490"/>
    </source>
</evidence>
<keyword evidence="8" id="KW-1185">Reference proteome</keyword>
<dbReference type="EMBL" id="WNYA01000007">
    <property type="protein sequence ID" value="KAG8563290.1"/>
    <property type="molecule type" value="Genomic_DNA"/>
</dbReference>
<reference evidence="7" key="1">
    <citation type="thesis" date="2020" institute="ProQuest LLC" country="789 East Eisenhower Parkway, Ann Arbor, MI, USA">
        <title>Comparative Genomics and Chromosome Evolution.</title>
        <authorList>
            <person name="Mudd A.B."/>
        </authorList>
    </citation>
    <scope>NUCLEOTIDE SEQUENCE</scope>
    <source>
        <strain evidence="7">237g6f4</strain>
        <tissue evidence="7">Blood</tissue>
    </source>
</reference>
<evidence type="ECO:0000256" key="5">
    <source>
        <dbReference type="RuleBase" id="RU369002"/>
    </source>
</evidence>
<proteinExistence type="predicted"/>
<dbReference type="InterPro" id="IPR018222">
    <property type="entry name" value="Nuclear_transport_factor_2_euk"/>
</dbReference>
<keyword evidence="3 5" id="KW-0653">Protein transport</keyword>
<dbReference type="InterPro" id="IPR032710">
    <property type="entry name" value="NTF2-like_dom_sf"/>
</dbReference>
<comment type="function">
    <text evidence="5">Has a role in nuclear-cytoplasmic transport of proteins and mRNAs.</text>
</comment>
<keyword evidence="1 5" id="KW-0813">Transport</keyword>
<dbReference type="InterPro" id="IPR002075">
    <property type="entry name" value="NTF2_dom"/>
</dbReference>
<keyword evidence="5" id="KW-0539">Nucleus</keyword>